<dbReference type="CDD" id="cd16268">
    <property type="entry name" value="EF2_II"/>
    <property type="match status" value="1"/>
</dbReference>
<dbReference type="InterPro" id="IPR020568">
    <property type="entry name" value="Ribosomal_Su5_D2-typ_SF"/>
</dbReference>
<dbReference type="InterPro" id="IPR014721">
    <property type="entry name" value="Ribsml_uS5_D2-typ_fold_subgr"/>
</dbReference>
<protein>
    <recommendedName>
        <fullName evidence="7">Tr-type G domain-containing protein</fullName>
    </recommendedName>
</protein>
<keyword evidence="5" id="KW-0648">Protein biosynthesis</keyword>
<dbReference type="PRINTS" id="PR00315">
    <property type="entry name" value="ELONGATNFCT"/>
</dbReference>
<dbReference type="Gramene" id="PUZ54325">
    <property type="protein sequence ID" value="PUZ54325"/>
    <property type="gene ID" value="GQ55_5G122200"/>
</dbReference>
<dbReference type="Pfam" id="PF03764">
    <property type="entry name" value="EFG_IV"/>
    <property type="match status" value="1"/>
</dbReference>
<sequence length="883" mass="96070">MVNLTARDVEATMRNQHRVRNVSLVAHVDHGKSTLTDSMLAAAGLMALEDAGKVRATDTRDDEAERGMSIKATAVTLGYDFRAMRTGTATSDRYVVNLVDCPGHVDFSPEVTAALRLTDGALVVVDCVEGVRVQTQTVLRQALGERIKPVLVVNKLDRFFLELEVHVLSNSPCSVLSNSPCSVPSNWLRQTGILLTITYTCVALQLDDGEVAYQALRRVVEDANAVVAMYSDNELGNCHMSPENGTVAFAAGLHGWAFTLSSFAKLHSTDSSWSGVDEAEMRGRFWGENFFDAETNKWTTCRTGSATCERGFVGFCYNPLRNVIKACMNDKTSLWPLLNKFGVEIKAEVKDLSGKQLLRRVMQAWLPAGEVLLDMLVLHLPSSATAQRYRVDNIYDGPLDDPYANAIRNCDADGPLMIYIAKVVPAGDRMGRMYAFGRVFSGKVASGNKVRVISNKYLPGGGGKEDVFVKTVQRTGMLVGKTFQAVDGVPCGNTVALAGLDAVIVKTATLTDERAAVAAGTIKPLKFSVAPILRKSVACRNPADLPKLVKGLERLAKADPLIECSLEETGEHIVAGAGELHLEVCLDGLKRMAGVDILIGAPVVPYRETVVASSSRAVVTKSPNKHNRLYMDARPLEEELLQAIEDGRVGPRDEVTSRAKLLREEFGWDAGDAKKLWCFGPATTGPNLLVNTCKGVYYTGEIRESVVVAFQAASKGGVLAGEPLRGIRFHLCDAVLHSDCIHRGSGQIIPTARRAIHAAQLAASPRLMEPIYLVEIRVPKSAVSEVYNLLKTRRTKVLERQDLGFGTVVLKAFLPVSESSQFVQQLRLETSGRAFPELAFHGWRLINSDPLEDGSKAAMVMGEARERKGLGPVPKFEELGATF</sequence>
<dbReference type="InterPro" id="IPR004161">
    <property type="entry name" value="EFTu-like_2"/>
</dbReference>
<dbReference type="PANTHER" id="PTHR42908">
    <property type="entry name" value="TRANSLATION ELONGATION FACTOR-RELATED"/>
    <property type="match status" value="1"/>
</dbReference>
<dbReference type="GO" id="GO:0005829">
    <property type="term" value="C:cytosol"/>
    <property type="evidence" value="ECO:0007669"/>
    <property type="project" value="TreeGrafter"/>
</dbReference>
<dbReference type="STRING" id="1504633.A0A2T7DFH9"/>
<dbReference type="Gene3D" id="3.30.230.10">
    <property type="match status" value="1"/>
</dbReference>
<evidence type="ECO:0000256" key="4">
    <source>
        <dbReference type="ARBA" id="ARBA00022768"/>
    </source>
</evidence>
<dbReference type="InterPro" id="IPR009000">
    <property type="entry name" value="Transl_B-barrel_sf"/>
</dbReference>
<keyword evidence="2" id="KW-0963">Cytoplasm</keyword>
<dbReference type="SMART" id="SM00889">
    <property type="entry name" value="EFG_IV"/>
    <property type="match status" value="1"/>
</dbReference>
<dbReference type="SUPFAM" id="SSF54211">
    <property type="entry name" value="Ribosomal protein S5 domain 2-like"/>
    <property type="match status" value="1"/>
</dbReference>
<dbReference type="GO" id="GO:0003924">
    <property type="term" value="F:GTPase activity"/>
    <property type="evidence" value="ECO:0007669"/>
    <property type="project" value="InterPro"/>
</dbReference>
<dbReference type="Pfam" id="PF14492">
    <property type="entry name" value="EFG_III"/>
    <property type="match status" value="1"/>
</dbReference>
<evidence type="ECO:0000313" key="9">
    <source>
        <dbReference type="Proteomes" id="UP000244336"/>
    </source>
</evidence>
<accession>A0A2T7DFH9</accession>
<organism evidence="8 9">
    <name type="scientific">Panicum hallii var. hallii</name>
    <dbReference type="NCBI Taxonomy" id="1504633"/>
    <lineage>
        <taxon>Eukaryota</taxon>
        <taxon>Viridiplantae</taxon>
        <taxon>Streptophyta</taxon>
        <taxon>Embryophyta</taxon>
        <taxon>Tracheophyta</taxon>
        <taxon>Spermatophyta</taxon>
        <taxon>Magnoliopsida</taxon>
        <taxon>Liliopsida</taxon>
        <taxon>Poales</taxon>
        <taxon>Poaceae</taxon>
        <taxon>PACMAD clade</taxon>
        <taxon>Panicoideae</taxon>
        <taxon>Panicodae</taxon>
        <taxon>Paniceae</taxon>
        <taxon>Panicinae</taxon>
        <taxon>Panicum</taxon>
        <taxon>Panicum sect. Panicum</taxon>
    </lineage>
</organism>
<keyword evidence="3" id="KW-0547">Nucleotide-binding</keyword>
<dbReference type="SMART" id="SM00838">
    <property type="entry name" value="EFG_C"/>
    <property type="match status" value="1"/>
</dbReference>
<dbReference type="OrthoDB" id="649058at2759"/>
<dbReference type="SUPFAM" id="SSF54980">
    <property type="entry name" value="EF-G C-terminal domain-like"/>
    <property type="match status" value="2"/>
</dbReference>
<dbReference type="GO" id="GO:1990904">
    <property type="term" value="C:ribonucleoprotein complex"/>
    <property type="evidence" value="ECO:0007669"/>
    <property type="project" value="TreeGrafter"/>
</dbReference>
<dbReference type="InterPro" id="IPR000640">
    <property type="entry name" value="EFG_V-like"/>
</dbReference>
<dbReference type="Gene3D" id="3.40.50.300">
    <property type="entry name" value="P-loop containing nucleotide triphosphate hydrolases"/>
    <property type="match status" value="1"/>
</dbReference>
<dbReference type="GO" id="GO:0003746">
    <property type="term" value="F:translation elongation factor activity"/>
    <property type="evidence" value="ECO:0007669"/>
    <property type="project" value="UniProtKB-KW"/>
</dbReference>
<dbReference type="AlphaFoldDB" id="A0A2T7DFH9"/>
<dbReference type="Pfam" id="PF00009">
    <property type="entry name" value="GTP_EFTU"/>
    <property type="match status" value="1"/>
</dbReference>
<evidence type="ECO:0000256" key="6">
    <source>
        <dbReference type="ARBA" id="ARBA00023134"/>
    </source>
</evidence>
<dbReference type="InterPro" id="IPR005517">
    <property type="entry name" value="Transl_elong_EFG/EF2_IV"/>
</dbReference>
<dbReference type="SUPFAM" id="SSF52540">
    <property type="entry name" value="P-loop containing nucleoside triphosphate hydrolases"/>
    <property type="match status" value="1"/>
</dbReference>
<comment type="subcellular location">
    <subcellularLocation>
        <location evidence="1">Cytoplasm</location>
    </subcellularLocation>
</comment>
<keyword evidence="9" id="KW-1185">Reference proteome</keyword>
<dbReference type="InterPro" id="IPR035647">
    <property type="entry name" value="EFG_III/V"/>
</dbReference>
<keyword evidence="4" id="KW-0251">Elongation factor</keyword>
<dbReference type="GO" id="GO:0005525">
    <property type="term" value="F:GTP binding"/>
    <property type="evidence" value="ECO:0007669"/>
    <property type="project" value="UniProtKB-KW"/>
</dbReference>
<dbReference type="InterPro" id="IPR000795">
    <property type="entry name" value="T_Tr_GTP-bd_dom"/>
</dbReference>
<dbReference type="Gene3D" id="3.30.70.240">
    <property type="match status" value="1"/>
</dbReference>
<proteinExistence type="predicted"/>
<evidence type="ECO:0000313" key="8">
    <source>
        <dbReference type="EMBL" id="PUZ54325.1"/>
    </source>
</evidence>
<evidence type="ECO:0000256" key="2">
    <source>
        <dbReference type="ARBA" id="ARBA00022490"/>
    </source>
</evidence>
<dbReference type="Gene3D" id="2.40.30.10">
    <property type="entry name" value="Translation factors"/>
    <property type="match status" value="1"/>
</dbReference>
<evidence type="ECO:0000256" key="5">
    <source>
        <dbReference type="ARBA" id="ARBA00022917"/>
    </source>
</evidence>
<evidence type="ECO:0000256" key="1">
    <source>
        <dbReference type="ARBA" id="ARBA00004496"/>
    </source>
</evidence>
<dbReference type="PROSITE" id="PS51722">
    <property type="entry name" value="G_TR_2"/>
    <property type="match status" value="1"/>
</dbReference>
<evidence type="ECO:0000259" key="7">
    <source>
        <dbReference type="PROSITE" id="PS51722"/>
    </source>
</evidence>
<dbReference type="InterPro" id="IPR005225">
    <property type="entry name" value="Small_GTP-bd"/>
</dbReference>
<dbReference type="FunFam" id="2.40.30.10:FF:000010">
    <property type="entry name" value="Translation elongation factor 2"/>
    <property type="match status" value="1"/>
</dbReference>
<dbReference type="CDD" id="cd01681">
    <property type="entry name" value="aeEF2_snRNP_like_IV"/>
    <property type="match status" value="1"/>
</dbReference>
<dbReference type="Proteomes" id="UP000244336">
    <property type="component" value="Chromosome 5"/>
</dbReference>
<dbReference type="NCBIfam" id="TIGR00231">
    <property type="entry name" value="small_GTP"/>
    <property type="match status" value="1"/>
</dbReference>
<dbReference type="InterPro" id="IPR027417">
    <property type="entry name" value="P-loop_NTPase"/>
</dbReference>
<dbReference type="CDD" id="cd16261">
    <property type="entry name" value="EF2_snRNP_III"/>
    <property type="match status" value="1"/>
</dbReference>
<dbReference type="SUPFAM" id="SSF50447">
    <property type="entry name" value="Translation proteins"/>
    <property type="match status" value="1"/>
</dbReference>
<dbReference type="Gene3D" id="3.30.70.870">
    <property type="entry name" value="Elongation Factor G (Translational Gtpase), domain 3"/>
    <property type="match status" value="1"/>
</dbReference>
<dbReference type="FunFam" id="3.30.70.870:FF:000002">
    <property type="entry name" value="Translation elongation factor 2"/>
    <property type="match status" value="1"/>
</dbReference>
<dbReference type="Pfam" id="PF03144">
    <property type="entry name" value="GTP_EFTU_D2"/>
    <property type="match status" value="1"/>
</dbReference>
<dbReference type="Pfam" id="PF00679">
    <property type="entry name" value="EFG_C"/>
    <property type="match status" value="1"/>
</dbReference>
<dbReference type="InterPro" id="IPR041095">
    <property type="entry name" value="EFG_II"/>
</dbReference>
<name>A0A2T7DFH9_9POAL</name>
<dbReference type="FunFam" id="3.30.230.10:FF:000006">
    <property type="entry name" value="Translation elongation factor 2"/>
    <property type="match status" value="1"/>
</dbReference>
<dbReference type="Gene3D" id="3.90.1430.10">
    <property type="entry name" value="Yeast translation eEF2 (G' domain)"/>
    <property type="match status" value="1"/>
</dbReference>
<evidence type="ECO:0000256" key="3">
    <source>
        <dbReference type="ARBA" id="ARBA00022741"/>
    </source>
</evidence>
<reference evidence="8 9" key="1">
    <citation type="submission" date="2018-04" db="EMBL/GenBank/DDBJ databases">
        <title>WGS assembly of Panicum hallii var. hallii HAL2.</title>
        <authorList>
            <person name="Lovell J."/>
            <person name="Jenkins J."/>
            <person name="Lowry D."/>
            <person name="Mamidi S."/>
            <person name="Sreedasyam A."/>
            <person name="Weng X."/>
            <person name="Barry K."/>
            <person name="Bonette J."/>
            <person name="Campitelli B."/>
            <person name="Daum C."/>
            <person name="Gordon S."/>
            <person name="Gould B."/>
            <person name="Lipzen A."/>
            <person name="MacQueen A."/>
            <person name="Palacio-Mejia J."/>
            <person name="Plott C."/>
            <person name="Shakirov E."/>
            <person name="Shu S."/>
            <person name="Yoshinaga Y."/>
            <person name="Zane M."/>
            <person name="Rokhsar D."/>
            <person name="Grimwood J."/>
            <person name="Schmutz J."/>
            <person name="Juenger T."/>
        </authorList>
    </citation>
    <scope>NUCLEOTIDE SEQUENCE [LARGE SCALE GENOMIC DNA]</scope>
    <source>
        <strain evidence="9">cv. HAL2</strain>
    </source>
</reference>
<dbReference type="EMBL" id="CM009753">
    <property type="protein sequence ID" value="PUZ54325.1"/>
    <property type="molecule type" value="Genomic_DNA"/>
</dbReference>
<dbReference type="PROSITE" id="PS00301">
    <property type="entry name" value="G_TR_1"/>
    <property type="match status" value="1"/>
</dbReference>
<keyword evidence="6" id="KW-0342">GTP-binding</keyword>
<dbReference type="PANTHER" id="PTHR42908:SF10">
    <property type="entry name" value="EUKARYOTIC TRANSLATION ELONGATION FACTOR 2"/>
    <property type="match status" value="1"/>
</dbReference>
<gene>
    <name evidence="8" type="ORF">GQ55_5G122200</name>
</gene>
<dbReference type="InterPro" id="IPR031157">
    <property type="entry name" value="G_TR_CS"/>
</dbReference>
<feature type="domain" description="Tr-type G" evidence="7">
    <location>
        <begin position="17"/>
        <end position="385"/>
    </location>
</feature>
<dbReference type="GO" id="GO:0043022">
    <property type="term" value="F:ribosome binding"/>
    <property type="evidence" value="ECO:0007669"/>
    <property type="project" value="TreeGrafter"/>
</dbReference>